<proteinExistence type="predicted"/>
<protein>
    <submittedName>
        <fullName evidence="1">Uncharacterized protein</fullName>
    </submittedName>
</protein>
<dbReference type="EMBL" id="CP002869">
    <property type="protein sequence ID" value="AEI41267.1"/>
    <property type="molecule type" value="Genomic_DNA"/>
</dbReference>
<dbReference type="Proteomes" id="UP000006620">
    <property type="component" value="Chromosome"/>
</dbReference>
<reference evidence="2" key="1">
    <citation type="submission" date="2011-06" db="EMBL/GenBank/DDBJ databases">
        <title>Complete genome sequence of Paenibacillus mucilaginosus KNP414.</title>
        <authorList>
            <person name="Wang J."/>
            <person name="Hu S."/>
            <person name="Hu X."/>
            <person name="Zhang B."/>
            <person name="Dong D."/>
            <person name="Zhang S."/>
            <person name="Zhao K."/>
            <person name="Wu D."/>
        </authorList>
    </citation>
    <scope>NUCLEOTIDE SEQUENCE [LARGE SCALE GENOMIC DNA]</scope>
    <source>
        <strain evidence="2">KNP414</strain>
    </source>
</reference>
<sequence length="45" mass="4746">MNRRRYVSVAGAKSTVIIAKAGAYCKNGPAFLREGAAAPQSRPLP</sequence>
<reference evidence="1 2" key="2">
    <citation type="journal article" date="2013" name="Genome Announc.">
        <title>Genome Sequence of Growth-Improving Paenibacillus mucilaginosus Strain KNP414.</title>
        <authorList>
            <person name="Lu J.J."/>
            <person name="Wang J.F."/>
            <person name="Hu X.F."/>
        </authorList>
    </citation>
    <scope>NUCLEOTIDE SEQUENCE [LARGE SCALE GENOMIC DNA]</scope>
    <source>
        <strain evidence="1 2">KNP414</strain>
    </source>
</reference>
<evidence type="ECO:0000313" key="2">
    <source>
        <dbReference type="Proteomes" id="UP000006620"/>
    </source>
</evidence>
<dbReference type="PATRIC" id="fig|1036673.3.peg.2465"/>
<name>F8F8C0_PAEMK</name>
<gene>
    <name evidence="1" type="ordered locus">KNP414_02706</name>
</gene>
<organism evidence="1 2">
    <name type="scientific">Paenibacillus mucilaginosus (strain KNP414)</name>
    <dbReference type="NCBI Taxonomy" id="1036673"/>
    <lineage>
        <taxon>Bacteria</taxon>
        <taxon>Bacillati</taxon>
        <taxon>Bacillota</taxon>
        <taxon>Bacilli</taxon>
        <taxon>Bacillales</taxon>
        <taxon>Paenibacillaceae</taxon>
        <taxon>Paenibacillus</taxon>
    </lineage>
</organism>
<evidence type="ECO:0000313" key="1">
    <source>
        <dbReference type="EMBL" id="AEI41267.1"/>
    </source>
</evidence>
<dbReference type="KEGG" id="pms:KNP414_02706"/>
<dbReference type="AlphaFoldDB" id="F8F8C0"/>
<dbReference type="HOGENOM" id="CLU_3202872_0_0_9"/>
<accession>F8F8C0</accession>